<name>A0A0K2TIZ9_LEPSM</name>
<accession>A0A0K2TIZ9</accession>
<evidence type="ECO:0000313" key="1">
    <source>
        <dbReference type="EMBL" id="CDW26018.1"/>
    </source>
</evidence>
<dbReference type="EMBL" id="HACA01008657">
    <property type="protein sequence ID" value="CDW26018.1"/>
    <property type="molecule type" value="Transcribed_RNA"/>
</dbReference>
<proteinExistence type="predicted"/>
<organism evidence="1">
    <name type="scientific">Lepeophtheirus salmonis</name>
    <name type="common">Salmon louse</name>
    <name type="synonym">Caligus salmonis</name>
    <dbReference type="NCBI Taxonomy" id="72036"/>
    <lineage>
        <taxon>Eukaryota</taxon>
        <taxon>Metazoa</taxon>
        <taxon>Ecdysozoa</taxon>
        <taxon>Arthropoda</taxon>
        <taxon>Crustacea</taxon>
        <taxon>Multicrustacea</taxon>
        <taxon>Hexanauplia</taxon>
        <taxon>Copepoda</taxon>
        <taxon>Siphonostomatoida</taxon>
        <taxon>Caligidae</taxon>
        <taxon>Lepeophtheirus</taxon>
    </lineage>
</organism>
<sequence>MSPIWRKLFVPKSSLMLLRILNENGT</sequence>
<dbReference type="AlphaFoldDB" id="A0A0K2TIZ9"/>
<protein>
    <submittedName>
        <fullName evidence="1">Uncharacterized protein</fullName>
    </submittedName>
</protein>
<reference evidence="1" key="1">
    <citation type="submission" date="2014-05" db="EMBL/GenBank/DDBJ databases">
        <authorList>
            <person name="Chronopoulou M."/>
        </authorList>
    </citation>
    <scope>NUCLEOTIDE SEQUENCE</scope>
    <source>
        <tissue evidence="1">Whole organism</tissue>
    </source>
</reference>